<dbReference type="PANTHER" id="PTHR33064">
    <property type="entry name" value="POL PROTEIN"/>
    <property type="match status" value="1"/>
</dbReference>
<organism evidence="5 6">
    <name type="scientific">Phytophthora megakarya</name>
    <dbReference type="NCBI Taxonomy" id="4795"/>
    <lineage>
        <taxon>Eukaryota</taxon>
        <taxon>Sar</taxon>
        <taxon>Stramenopiles</taxon>
        <taxon>Oomycota</taxon>
        <taxon>Peronosporomycetes</taxon>
        <taxon>Peronosporales</taxon>
        <taxon>Peronosporaceae</taxon>
        <taxon>Phytophthora</taxon>
    </lineage>
</organism>
<dbReference type="CDD" id="cd00303">
    <property type="entry name" value="retropepsin_like"/>
    <property type="match status" value="1"/>
</dbReference>
<dbReference type="PROSITE" id="PS50175">
    <property type="entry name" value="ASP_PROT_RETROV"/>
    <property type="match status" value="1"/>
</dbReference>
<protein>
    <recommendedName>
        <fullName evidence="7">Reverse transcriptase domain-containing protein</fullName>
    </recommendedName>
</protein>
<gene>
    <name evidence="5" type="ORF">PHMEG_00022221</name>
</gene>
<dbReference type="EMBL" id="NBNE01004323">
    <property type="protein sequence ID" value="OWZ05653.1"/>
    <property type="molecule type" value="Genomic_DNA"/>
</dbReference>
<dbReference type="AlphaFoldDB" id="A0A225VJS5"/>
<keyword evidence="1" id="KW-0378">Hydrolase</keyword>
<sequence length="712" mass="78516">MSGTRYTVDLDGDVEMSIPHPIFEVIKAPELCSWEHAALVEWLREWERYEEKMRARCATTGEAFESVVSTVKGAVKRGTLKNLATYVLKKEVDSVTDADIMTAVKARCQSLKNGFVPDVTTLFRQRLKMNLGIDDCDARIFRYYQDFNSIVEDNGLQGLIGAGQKNEGDYKSRMKARCRLLIDNLQPPVLKAQISRLVDLERRDCKSDDVALFDLILEHAKVQQRFHRMSQEHGAKVDSKGIKAEKKPLRAASTKSAPARPPPPAAAATGGATSPVSRLSRAPPHDGCLVCKGAHWMNDCPVATDAQREEALKQFREAKEKRSSARTKAARVATPAGSVRINGLLEVRYLPDTGADRSIVPQSIMDSLFAVQPLLSLTSLRTPVLLEMADGRQLECTKEILLDLELSTIAGPVILRSVPCLVITGESDELLLGRDVLKGLGIDVEQQLAQLAGPSLLGAESDEFPVGDEISDTQDTPADISTLAQLLDRAVSNGLPPEHIDAVRELLEEFPDVWRETVGADPPATVEPLQVTLQPGAVPHRSPPRKYAPMQAQFIRDYVKSLVDNGLVEQNNASRWACAVVPVRKPGTQDRFRLTIDYRPVNRVTVPIAGTMPSAATMLNAFEGMKVFGRVDFTQGFWQMPLHEDSREMFSFVTPDGVYTPTRVPQGAMDSALHFQSQVQAKLAPLIPKSALVWVDDVILFAPTLPEFLDTL</sequence>
<comment type="caution">
    <text evidence="5">The sequence shown here is derived from an EMBL/GenBank/DDBJ whole genome shotgun (WGS) entry which is preliminary data.</text>
</comment>
<evidence type="ECO:0000313" key="5">
    <source>
        <dbReference type="EMBL" id="OWZ05653.1"/>
    </source>
</evidence>
<reference evidence="6" key="1">
    <citation type="submission" date="2017-03" db="EMBL/GenBank/DDBJ databases">
        <title>Phytopthora megakarya and P. palmivora, two closely related causual agents of cacao black pod achieved similar genome size and gene model numbers by different mechanisms.</title>
        <authorList>
            <person name="Ali S."/>
            <person name="Shao J."/>
            <person name="Larry D.J."/>
            <person name="Kronmiller B."/>
            <person name="Shen D."/>
            <person name="Strem M.D."/>
            <person name="Melnick R.L."/>
            <person name="Guiltinan M.J."/>
            <person name="Tyler B.M."/>
            <person name="Meinhardt L.W."/>
            <person name="Bailey B.A."/>
        </authorList>
    </citation>
    <scope>NUCLEOTIDE SEQUENCE [LARGE SCALE GENOMIC DNA]</scope>
    <source>
        <strain evidence="6">zdho120</strain>
    </source>
</reference>
<dbReference type="InterPro" id="IPR021109">
    <property type="entry name" value="Peptidase_aspartic_dom_sf"/>
</dbReference>
<name>A0A225VJS5_9STRA</name>
<dbReference type="OrthoDB" id="121905at2759"/>
<dbReference type="PANTHER" id="PTHR33064:SF37">
    <property type="entry name" value="RIBONUCLEASE H"/>
    <property type="match status" value="1"/>
</dbReference>
<dbReference type="SUPFAM" id="SSF50630">
    <property type="entry name" value="Acid proteases"/>
    <property type="match status" value="1"/>
</dbReference>
<dbReference type="InterPro" id="IPR043128">
    <property type="entry name" value="Rev_trsase/Diguanyl_cyclase"/>
</dbReference>
<dbReference type="GO" id="GO:0006508">
    <property type="term" value="P:proteolysis"/>
    <property type="evidence" value="ECO:0007669"/>
    <property type="project" value="InterPro"/>
</dbReference>
<dbReference type="Proteomes" id="UP000198211">
    <property type="component" value="Unassembled WGS sequence"/>
</dbReference>
<feature type="non-terminal residue" evidence="5">
    <location>
        <position position="712"/>
    </location>
</feature>
<evidence type="ECO:0008006" key="7">
    <source>
        <dbReference type="Google" id="ProtNLM"/>
    </source>
</evidence>
<dbReference type="Pfam" id="PF00078">
    <property type="entry name" value="RVT_1"/>
    <property type="match status" value="1"/>
</dbReference>
<dbReference type="InterPro" id="IPR000477">
    <property type="entry name" value="RT_dom"/>
</dbReference>
<dbReference type="InterPro" id="IPR001995">
    <property type="entry name" value="Peptidase_A2_cat"/>
</dbReference>
<dbReference type="GO" id="GO:0004190">
    <property type="term" value="F:aspartic-type endopeptidase activity"/>
    <property type="evidence" value="ECO:0007669"/>
    <property type="project" value="InterPro"/>
</dbReference>
<dbReference type="SUPFAM" id="SSF56672">
    <property type="entry name" value="DNA/RNA polymerases"/>
    <property type="match status" value="1"/>
</dbReference>
<accession>A0A225VJS5</accession>
<proteinExistence type="predicted"/>
<dbReference type="Gene3D" id="2.40.70.10">
    <property type="entry name" value="Acid Proteases"/>
    <property type="match status" value="1"/>
</dbReference>
<keyword evidence="6" id="KW-1185">Reference proteome</keyword>
<dbReference type="Gene3D" id="3.30.70.270">
    <property type="match status" value="1"/>
</dbReference>
<dbReference type="PROSITE" id="PS50878">
    <property type="entry name" value="RT_POL"/>
    <property type="match status" value="1"/>
</dbReference>
<dbReference type="Pfam" id="PF13650">
    <property type="entry name" value="Asp_protease_2"/>
    <property type="match status" value="1"/>
</dbReference>
<feature type="domain" description="Peptidase A2" evidence="3">
    <location>
        <begin position="347"/>
        <end position="436"/>
    </location>
</feature>
<dbReference type="Gene3D" id="3.10.10.10">
    <property type="entry name" value="HIV Type 1 Reverse Transcriptase, subunit A, domain 1"/>
    <property type="match status" value="1"/>
</dbReference>
<feature type="region of interest" description="Disordered" evidence="2">
    <location>
        <begin position="230"/>
        <end position="280"/>
    </location>
</feature>
<feature type="compositionally biased region" description="Low complexity" evidence="2">
    <location>
        <begin position="266"/>
        <end position="275"/>
    </location>
</feature>
<evidence type="ECO:0000259" key="4">
    <source>
        <dbReference type="PROSITE" id="PS50878"/>
    </source>
</evidence>
<dbReference type="InterPro" id="IPR051320">
    <property type="entry name" value="Viral_Replic_Matur_Polypro"/>
</dbReference>
<feature type="compositionally biased region" description="Basic and acidic residues" evidence="2">
    <location>
        <begin position="230"/>
        <end position="248"/>
    </location>
</feature>
<evidence type="ECO:0000256" key="1">
    <source>
        <dbReference type="ARBA" id="ARBA00022801"/>
    </source>
</evidence>
<dbReference type="CDD" id="cd01647">
    <property type="entry name" value="RT_LTR"/>
    <property type="match status" value="1"/>
</dbReference>
<feature type="domain" description="Reverse transcriptase" evidence="4">
    <location>
        <begin position="564"/>
        <end position="712"/>
    </location>
</feature>
<evidence type="ECO:0000313" key="6">
    <source>
        <dbReference type="Proteomes" id="UP000198211"/>
    </source>
</evidence>
<evidence type="ECO:0000259" key="3">
    <source>
        <dbReference type="PROSITE" id="PS50175"/>
    </source>
</evidence>
<evidence type="ECO:0000256" key="2">
    <source>
        <dbReference type="SAM" id="MobiDB-lite"/>
    </source>
</evidence>
<dbReference type="InterPro" id="IPR043502">
    <property type="entry name" value="DNA/RNA_pol_sf"/>
</dbReference>